<comment type="caution">
    <text evidence="1">The sequence shown here is derived from an EMBL/GenBank/DDBJ whole genome shotgun (WGS) entry which is preliminary data.</text>
</comment>
<evidence type="ECO:0000313" key="1">
    <source>
        <dbReference type="EMBL" id="GIY61960.1"/>
    </source>
</evidence>
<accession>A0AAV4UVI7</accession>
<reference evidence="1 2" key="1">
    <citation type="submission" date="2021-06" db="EMBL/GenBank/DDBJ databases">
        <title>Caerostris extrusa draft genome.</title>
        <authorList>
            <person name="Kono N."/>
            <person name="Arakawa K."/>
        </authorList>
    </citation>
    <scope>NUCLEOTIDE SEQUENCE [LARGE SCALE GENOMIC DNA]</scope>
</reference>
<gene>
    <name evidence="1" type="ORF">CEXT_433371</name>
</gene>
<evidence type="ECO:0000313" key="2">
    <source>
        <dbReference type="Proteomes" id="UP001054945"/>
    </source>
</evidence>
<protein>
    <submittedName>
        <fullName evidence="1">Uncharacterized protein</fullName>
    </submittedName>
</protein>
<proteinExistence type="predicted"/>
<organism evidence="1 2">
    <name type="scientific">Caerostris extrusa</name>
    <name type="common">Bark spider</name>
    <name type="synonym">Caerostris bankana</name>
    <dbReference type="NCBI Taxonomy" id="172846"/>
    <lineage>
        <taxon>Eukaryota</taxon>
        <taxon>Metazoa</taxon>
        <taxon>Ecdysozoa</taxon>
        <taxon>Arthropoda</taxon>
        <taxon>Chelicerata</taxon>
        <taxon>Arachnida</taxon>
        <taxon>Araneae</taxon>
        <taxon>Araneomorphae</taxon>
        <taxon>Entelegynae</taxon>
        <taxon>Araneoidea</taxon>
        <taxon>Araneidae</taxon>
        <taxon>Caerostris</taxon>
    </lineage>
</organism>
<sequence length="186" mass="20426">MDEGPKEDTPCLCVDVPLTWWKKCLRFLPLCRARSRTQRGHALSLRRCATDLVEEAFDVTGEIAAFVQGVVCSCYPTRAITGVFVGSPEVKIRHSVLFCEAGLEEDTRCLYGGCATDFGGGAFDVTAEICAGADYRFVRSYYPTRAITGVFVGSLEVEIRHLFCSAVCIQDGVICSEVCMYSYGDL</sequence>
<dbReference type="AlphaFoldDB" id="A0AAV4UVI7"/>
<name>A0AAV4UVI7_CAEEX</name>
<dbReference type="Proteomes" id="UP001054945">
    <property type="component" value="Unassembled WGS sequence"/>
</dbReference>
<dbReference type="EMBL" id="BPLR01013556">
    <property type="protein sequence ID" value="GIY61960.1"/>
    <property type="molecule type" value="Genomic_DNA"/>
</dbReference>
<keyword evidence="2" id="KW-1185">Reference proteome</keyword>